<dbReference type="EMBL" id="BOQT01000001">
    <property type="protein sequence ID" value="GIN19319.1"/>
    <property type="molecule type" value="Genomic_DNA"/>
</dbReference>
<proteinExistence type="predicted"/>
<name>A0ABQ4K0P6_9BACI</name>
<reference evidence="1 2" key="1">
    <citation type="submission" date="2021-03" db="EMBL/GenBank/DDBJ databases">
        <title>Antimicrobial resistance genes in bacteria isolated from Japanese honey, and their potential for conferring macrolide and lincosamide resistance in the American foulbrood pathogen Paenibacillus larvae.</title>
        <authorList>
            <person name="Okamoto M."/>
            <person name="Kumagai M."/>
            <person name="Kanamori H."/>
            <person name="Takamatsu D."/>
        </authorList>
    </citation>
    <scope>NUCLEOTIDE SEQUENCE [LARGE SCALE GENOMIC DNA]</scope>
    <source>
        <strain evidence="1 2">J1TS3</strain>
    </source>
</reference>
<keyword evidence="2" id="KW-1185">Reference proteome</keyword>
<gene>
    <name evidence="1" type="ORF">J1TS3_04530</name>
</gene>
<protein>
    <submittedName>
        <fullName evidence="1">Uncharacterized protein</fullName>
    </submittedName>
</protein>
<evidence type="ECO:0000313" key="1">
    <source>
        <dbReference type="EMBL" id="GIN19319.1"/>
    </source>
</evidence>
<organism evidence="1 2">
    <name type="scientific">Siminovitchia fordii</name>
    <dbReference type="NCBI Taxonomy" id="254759"/>
    <lineage>
        <taxon>Bacteria</taxon>
        <taxon>Bacillati</taxon>
        <taxon>Bacillota</taxon>
        <taxon>Bacilli</taxon>
        <taxon>Bacillales</taxon>
        <taxon>Bacillaceae</taxon>
        <taxon>Siminovitchia</taxon>
    </lineage>
</organism>
<dbReference type="Proteomes" id="UP000680279">
    <property type="component" value="Unassembled WGS sequence"/>
</dbReference>
<sequence>MIVVDQLVINNRFYKGILIAGPEMMAKWAKLEVEKFVQSKE</sequence>
<comment type="caution">
    <text evidence="1">The sequence shown here is derived from an EMBL/GenBank/DDBJ whole genome shotgun (WGS) entry which is preliminary data.</text>
</comment>
<dbReference type="RefSeq" id="WP_283247107.1">
    <property type="nucleotide sequence ID" value="NZ_BOQT01000001.1"/>
</dbReference>
<evidence type="ECO:0000313" key="2">
    <source>
        <dbReference type="Proteomes" id="UP000680279"/>
    </source>
</evidence>
<accession>A0ABQ4K0P6</accession>